<comment type="caution">
    <text evidence="1">The sequence shown here is derived from an EMBL/GenBank/DDBJ whole genome shotgun (WGS) entry which is preliminary data.</text>
</comment>
<gene>
    <name evidence="1" type="ORF">PACILC2_06990</name>
</gene>
<proteinExistence type="predicted"/>
<dbReference type="Pfam" id="PF10076">
    <property type="entry name" value="Phage_Mu_Gp48"/>
    <property type="match status" value="1"/>
</dbReference>
<organism evidence="1 2">
    <name type="scientific">Paenibacillus cisolokensis</name>
    <dbReference type="NCBI Taxonomy" id="1658519"/>
    <lineage>
        <taxon>Bacteria</taxon>
        <taxon>Bacillati</taxon>
        <taxon>Bacillota</taxon>
        <taxon>Bacilli</taxon>
        <taxon>Bacillales</taxon>
        <taxon>Paenibacillaceae</taxon>
        <taxon>Paenibacillus</taxon>
    </lineage>
</organism>
<dbReference type="Proteomes" id="UP000680304">
    <property type="component" value="Unassembled WGS sequence"/>
</dbReference>
<dbReference type="InterPro" id="IPR018755">
    <property type="entry name" value="Phage_Mu_Gp48"/>
</dbReference>
<dbReference type="EMBL" id="BOVJ01000020">
    <property type="protein sequence ID" value="GIQ62131.1"/>
    <property type="molecule type" value="Genomic_DNA"/>
</dbReference>
<reference evidence="1 2" key="1">
    <citation type="submission" date="2021-04" db="EMBL/GenBank/DDBJ databases">
        <title>Draft genome sequence of Paenibacillus cisolokensis, LC2-13A.</title>
        <authorList>
            <person name="Uke A."/>
            <person name="Chhe C."/>
            <person name="Baramee S."/>
            <person name="Kosugi A."/>
        </authorList>
    </citation>
    <scope>NUCLEOTIDE SEQUENCE [LARGE SCALE GENOMIC DNA]</scope>
    <source>
        <strain evidence="1 2">LC2-13A</strain>
    </source>
</reference>
<name>A0ABQ4N2D2_9BACL</name>
<sequence length="197" mass="22152">MSDTNTIGKHWPPFLLDILDFAELSRTQDAEVKDAQAAVEGLLLDQFVTSSGLQAIKRREQMLGIQADPQTESLAFRKKRVLNRYRTKPPFTLHYLQQQLDALVGPGMTVVSVDVRSFVLTVTANIENANVFREVIHTIETIKPANLIYQQNTSIKGTIGLEERISRRDVAWNYKLDGSWKLGEKPFASLGPEVVVT</sequence>
<dbReference type="RefSeq" id="WP_213527429.1">
    <property type="nucleotide sequence ID" value="NZ_BOVJ01000020.1"/>
</dbReference>
<accession>A0ABQ4N2D2</accession>
<evidence type="ECO:0000313" key="1">
    <source>
        <dbReference type="EMBL" id="GIQ62131.1"/>
    </source>
</evidence>
<keyword evidence="2" id="KW-1185">Reference proteome</keyword>
<evidence type="ECO:0000313" key="2">
    <source>
        <dbReference type="Proteomes" id="UP000680304"/>
    </source>
</evidence>
<protein>
    <submittedName>
        <fullName evidence="1">Phage portal protein</fullName>
    </submittedName>
</protein>